<evidence type="ECO:0000313" key="2">
    <source>
        <dbReference type="EMBL" id="KAF6017694.1"/>
    </source>
</evidence>
<dbReference type="PANTHER" id="PTHR36694">
    <property type="entry name" value="PASIFLORA 1, ISOFORM A-RELATED"/>
    <property type="match status" value="1"/>
</dbReference>
<keyword evidence="1" id="KW-1133">Transmembrane helix</keyword>
<comment type="caution">
    <text evidence="2">The sequence shown here is derived from an EMBL/GenBank/DDBJ whole genome shotgun (WGS) entry which is preliminary data.</text>
</comment>
<keyword evidence="1" id="KW-0472">Membrane</keyword>
<keyword evidence="1" id="KW-0812">Transmembrane</keyword>
<dbReference type="AlphaFoldDB" id="A0A7J7IWA1"/>
<dbReference type="PANTHER" id="PTHR36694:SF11">
    <property type="entry name" value="LP21121P-RELATED"/>
    <property type="match status" value="1"/>
</dbReference>
<dbReference type="OrthoDB" id="6280252at2759"/>
<evidence type="ECO:0000313" key="3">
    <source>
        <dbReference type="Proteomes" id="UP000593567"/>
    </source>
</evidence>
<reference evidence="2" key="1">
    <citation type="submission" date="2020-06" db="EMBL/GenBank/DDBJ databases">
        <title>Draft genome of Bugula neritina, a colonial animal packing powerful symbionts and potential medicines.</title>
        <authorList>
            <person name="Rayko M."/>
        </authorList>
    </citation>
    <scope>NUCLEOTIDE SEQUENCE [LARGE SCALE GENOMIC DNA]</scope>
    <source>
        <strain evidence="2">Kwan_BN1</strain>
    </source>
</reference>
<dbReference type="Proteomes" id="UP000593567">
    <property type="component" value="Unassembled WGS sequence"/>
</dbReference>
<name>A0A7J7IWA1_BUGNE</name>
<evidence type="ECO:0000256" key="1">
    <source>
        <dbReference type="SAM" id="Phobius"/>
    </source>
</evidence>
<accession>A0A7J7IWA1</accession>
<dbReference type="EMBL" id="VXIV02003366">
    <property type="protein sequence ID" value="KAF6017694.1"/>
    <property type="molecule type" value="Genomic_DNA"/>
</dbReference>
<feature type="transmembrane region" description="Helical" evidence="1">
    <location>
        <begin position="21"/>
        <end position="44"/>
    </location>
</feature>
<keyword evidence="3" id="KW-1185">Reference proteome</keyword>
<organism evidence="2 3">
    <name type="scientific">Bugula neritina</name>
    <name type="common">Brown bryozoan</name>
    <name type="synonym">Sertularia neritina</name>
    <dbReference type="NCBI Taxonomy" id="10212"/>
    <lineage>
        <taxon>Eukaryota</taxon>
        <taxon>Metazoa</taxon>
        <taxon>Spiralia</taxon>
        <taxon>Lophotrochozoa</taxon>
        <taxon>Bryozoa</taxon>
        <taxon>Gymnolaemata</taxon>
        <taxon>Cheilostomatida</taxon>
        <taxon>Flustrina</taxon>
        <taxon>Buguloidea</taxon>
        <taxon>Bugulidae</taxon>
        <taxon>Bugula</taxon>
    </lineage>
</organism>
<protein>
    <submittedName>
        <fullName evidence="2">Uncharacterized protein</fullName>
    </submittedName>
</protein>
<feature type="transmembrane region" description="Helical" evidence="1">
    <location>
        <begin position="74"/>
        <end position="97"/>
    </location>
</feature>
<gene>
    <name evidence="2" type="ORF">EB796_023976</name>
</gene>
<sequence>MVLLKSCCCWWQYPDSIKKGSYASCVYSTVVGAVQLIMAGWAIYKMIMIRYAPNLDDRWNDNEIVYWFPPGSDAFLYISFLFVIVKLIVGILLWSGIQRGNYLESKNYILAWVVLNAIFELYIVTVVIYICGYLQYYRLYDLYFMHRELVVGVWWAIIDTFVMFWAIICVLSFYQQLEEHEFGKARKTKRAVWNFDLGLSYRTGSITTYSRPPSTAYSFESLADRQRSVSTTDFRDYGVNASSV</sequence>
<proteinExistence type="predicted"/>
<feature type="transmembrane region" description="Helical" evidence="1">
    <location>
        <begin position="149"/>
        <end position="174"/>
    </location>
</feature>
<feature type="transmembrane region" description="Helical" evidence="1">
    <location>
        <begin position="109"/>
        <end position="137"/>
    </location>
</feature>